<feature type="transmembrane region" description="Helical" evidence="1">
    <location>
        <begin position="235"/>
        <end position="259"/>
    </location>
</feature>
<keyword evidence="1" id="KW-0812">Transmembrane</keyword>
<evidence type="ECO:0000313" key="2">
    <source>
        <dbReference type="EMBL" id="KAE9542856.1"/>
    </source>
</evidence>
<accession>A0A6G0U3Q0</accession>
<gene>
    <name evidence="2" type="ORF">AGLY_002767</name>
</gene>
<evidence type="ECO:0000313" key="3">
    <source>
        <dbReference type="Proteomes" id="UP000475862"/>
    </source>
</evidence>
<proteinExistence type="predicted"/>
<keyword evidence="1" id="KW-1133">Transmembrane helix</keyword>
<sequence length="359" mass="40781">MFDIDVIDISMSKKLLHNCTEIKLSVISIENNNWYILRIVIYKFTKLPQYFPGLSYNIQSVKMYVILSSLLILLSYSLKHHLLYAILFFQQPIYSQNQPKVYYASMVHVYLISNFWAMRSRHARSLALCIANYFYVENLLKAPFFWTEYLQSFILFLLSGFSCSYLFTPTGIELLLSLSYTSLVLFESKKSFQSSLLPTEMLSSISSELELLLYSSSINCSLSFLMIGSGDSGSFFSMIGIGVGFNSTFDIGSSALIFTLIVTLDLVLCFFMSTFFSLVVITVLWFVTLVGSSLEFINSVLGAIFGLTLRDNKILRHRSDHNIIVSSKTAENDNNCIVLLHSPTAIAVLDFRRRTNCNS</sequence>
<name>A0A6G0U3Q0_APHGL</name>
<keyword evidence="3" id="KW-1185">Reference proteome</keyword>
<comment type="caution">
    <text evidence="2">The sequence shown here is derived from an EMBL/GenBank/DDBJ whole genome shotgun (WGS) entry which is preliminary data.</text>
</comment>
<feature type="transmembrane region" description="Helical" evidence="1">
    <location>
        <begin position="293"/>
        <end position="309"/>
    </location>
</feature>
<reference evidence="2 3" key="1">
    <citation type="submission" date="2019-08" db="EMBL/GenBank/DDBJ databases">
        <title>The genome of the soybean aphid Biotype 1, its phylome, world population structure and adaptation to the North American continent.</title>
        <authorList>
            <person name="Giordano R."/>
            <person name="Donthu R.K."/>
            <person name="Hernandez A.G."/>
            <person name="Wright C.L."/>
            <person name="Zimin A.V."/>
        </authorList>
    </citation>
    <scope>NUCLEOTIDE SEQUENCE [LARGE SCALE GENOMIC DNA]</scope>
    <source>
        <tissue evidence="2">Whole aphids</tissue>
    </source>
</reference>
<keyword evidence="1" id="KW-0472">Membrane</keyword>
<dbReference type="EMBL" id="VYZN01000009">
    <property type="protein sequence ID" value="KAE9542856.1"/>
    <property type="molecule type" value="Genomic_DNA"/>
</dbReference>
<evidence type="ECO:0000256" key="1">
    <source>
        <dbReference type="SAM" id="Phobius"/>
    </source>
</evidence>
<protein>
    <submittedName>
        <fullName evidence="2">Uncharacterized protein</fullName>
    </submittedName>
</protein>
<dbReference type="AlphaFoldDB" id="A0A6G0U3Q0"/>
<feature type="transmembrane region" description="Helical" evidence="1">
    <location>
        <begin position="101"/>
        <end position="118"/>
    </location>
</feature>
<dbReference type="Proteomes" id="UP000475862">
    <property type="component" value="Unassembled WGS sequence"/>
</dbReference>
<feature type="transmembrane region" description="Helical" evidence="1">
    <location>
        <begin position="64"/>
        <end position="89"/>
    </location>
</feature>
<organism evidence="2 3">
    <name type="scientific">Aphis glycines</name>
    <name type="common">Soybean aphid</name>
    <dbReference type="NCBI Taxonomy" id="307491"/>
    <lineage>
        <taxon>Eukaryota</taxon>
        <taxon>Metazoa</taxon>
        <taxon>Ecdysozoa</taxon>
        <taxon>Arthropoda</taxon>
        <taxon>Hexapoda</taxon>
        <taxon>Insecta</taxon>
        <taxon>Pterygota</taxon>
        <taxon>Neoptera</taxon>
        <taxon>Paraneoptera</taxon>
        <taxon>Hemiptera</taxon>
        <taxon>Sternorrhyncha</taxon>
        <taxon>Aphidomorpha</taxon>
        <taxon>Aphidoidea</taxon>
        <taxon>Aphididae</taxon>
        <taxon>Aphidini</taxon>
        <taxon>Aphis</taxon>
        <taxon>Aphis</taxon>
    </lineage>
</organism>